<dbReference type="InterPro" id="IPR029063">
    <property type="entry name" value="SAM-dependent_MTases_sf"/>
</dbReference>
<dbReference type="Pfam" id="PF18096">
    <property type="entry name" value="Thump_like"/>
    <property type="match status" value="1"/>
</dbReference>
<keyword evidence="3" id="KW-1185">Reference proteome</keyword>
<dbReference type="AlphaFoldDB" id="A0A1H2LF87"/>
<keyword evidence="2" id="KW-0489">Methyltransferase</keyword>
<dbReference type="GO" id="GO:0032259">
    <property type="term" value="P:methylation"/>
    <property type="evidence" value="ECO:0007669"/>
    <property type="project" value="UniProtKB-KW"/>
</dbReference>
<keyword evidence="2" id="KW-0808">Transferase</keyword>
<dbReference type="STRING" id="131112.SAMN04489737_0898"/>
<reference evidence="3" key="1">
    <citation type="submission" date="2016-10" db="EMBL/GenBank/DDBJ databases">
        <authorList>
            <person name="Varghese N."/>
            <person name="Submissions S."/>
        </authorList>
    </citation>
    <scope>NUCLEOTIDE SEQUENCE [LARGE SCALE GENOMIC DNA]</scope>
    <source>
        <strain evidence="3">DSM 10002</strain>
    </source>
</reference>
<dbReference type="CDD" id="cd02440">
    <property type="entry name" value="AdoMet_MTases"/>
    <property type="match status" value="1"/>
</dbReference>
<dbReference type="GeneID" id="65344636"/>
<feature type="domain" description="THUMP-like" evidence="1">
    <location>
        <begin position="321"/>
        <end position="394"/>
    </location>
</feature>
<evidence type="ECO:0000259" key="1">
    <source>
        <dbReference type="Pfam" id="PF18096"/>
    </source>
</evidence>
<dbReference type="InterPro" id="IPR041497">
    <property type="entry name" value="Thump-like"/>
</dbReference>
<name>A0A1H2LF87_9ACTO</name>
<organism evidence="2 3">
    <name type="scientific">Arcanobacterium phocae</name>
    <dbReference type="NCBI Taxonomy" id="131112"/>
    <lineage>
        <taxon>Bacteria</taxon>
        <taxon>Bacillati</taxon>
        <taxon>Actinomycetota</taxon>
        <taxon>Actinomycetes</taxon>
        <taxon>Actinomycetales</taxon>
        <taxon>Actinomycetaceae</taxon>
        <taxon>Arcanobacterium</taxon>
    </lineage>
</organism>
<dbReference type="GO" id="GO:0008168">
    <property type="term" value="F:methyltransferase activity"/>
    <property type="evidence" value="ECO:0007669"/>
    <property type="project" value="UniProtKB-KW"/>
</dbReference>
<accession>A0A1H2LF87</accession>
<dbReference type="EMBL" id="LT629804">
    <property type="protein sequence ID" value="SDU79502.1"/>
    <property type="molecule type" value="Genomic_DNA"/>
</dbReference>
<sequence>MIPLLLTPDGQRLLAELPPYEVQDVFALTSQLRKSGYHADLVAAALTQNRLRAKATAKFGSFAQTMIFTSDGVEQATRLPVAAHHAQHFRNAHIHHIIDLGCGIGADSMAFAGLGLQVTSVENDADAAQAATFNLSAFPEARVIHADGRELDLQSFSADALWLDPARRSNGKRIADPEQWAPPLSTALRLAEQFPAAGIKVAPGIDYAALPDNACVEWTSVDGDLLEAVIWLGSAALQPGRSARIIRGSHTVVFDSGSETTSSESPTVPPVTLGDYIYEPDPAVIRSGGIARLCEDRNIAPVSHNIAYLTGADLIESPLVTTFAIRDVLPLDTKKVRAYLAAHEIGIVEIKKRGTELDPSTWRKKLKLNPLHSGQATLIATPVAGQHRVIVTERTDQRLESNEQQLDVDQ</sequence>
<protein>
    <submittedName>
        <fullName evidence="2">Methyltransferase small domain-containing protein</fullName>
    </submittedName>
</protein>
<dbReference type="Proteomes" id="UP000214355">
    <property type="component" value="Chromosome I"/>
</dbReference>
<evidence type="ECO:0000313" key="3">
    <source>
        <dbReference type="Proteomes" id="UP000214355"/>
    </source>
</evidence>
<dbReference type="Gene3D" id="3.40.50.150">
    <property type="entry name" value="Vaccinia Virus protein VP39"/>
    <property type="match status" value="1"/>
</dbReference>
<gene>
    <name evidence="2" type="ORF">SAMN04489737_0898</name>
</gene>
<evidence type="ECO:0000313" key="2">
    <source>
        <dbReference type="EMBL" id="SDU79502.1"/>
    </source>
</evidence>
<proteinExistence type="predicted"/>
<dbReference type="RefSeq" id="WP_231943899.1">
    <property type="nucleotide sequence ID" value="NZ_LT629804.1"/>
</dbReference>
<dbReference type="SUPFAM" id="SSF53335">
    <property type="entry name" value="S-adenosyl-L-methionine-dependent methyltransferases"/>
    <property type="match status" value="1"/>
</dbReference>